<dbReference type="PANTHER" id="PTHR23287">
    <property type="entry name" value="RUBY-EYE2-LIKE PROTEIN"/>
    <property type="match status" value="1"/>
</dbReference>
<proteinExistence type="predicted"/>
<dbReference type="GO" id="GO:0032527">
    <property type="term" value="P:protein exit from endoplasmic reticulum"/>
    <property type="evidence" value="ECO:0007669"/>
    <property type="project" value="TreeGrafter"/>
</dbReference>
<keyword evidence="2" id="KW-1185">Reference proteome</keyword>
<feature type="non-terminal residue" evidence="1">
    <location>
        <position position="117"/>
    </location>
</feature>
<accession>A0AAN8WT20</accession>
<sequence>MASGVNPVWREWATLTSLIEQLPQHFQQGVGTSALEITCLACLPKHLVLGTNVGLVYLAHLPTLNLLRLKCENPLTPISHLSTLSTVDDMIAAGSEDGTVSIFQLPHIPDFQADTYK</sequence>
<dbReference type="PANTHER" id="PTHR23287:SF16">
    <property type="entry name" value="TECTONIN BETA-PROPELLER REPEAT-CONTAINING PROTEIN 2"/>
    <property type="match status" value="1"/>
</dbReference>
<dbReference type="GO" id="GO:0005737">
    <property type="term" value="C:cytoplasm"/>
    <property type="evidence" value="ECO:0007669"/>
    <property type="project" value="GOC"/>
</dbReference>
<comment type="caution">
    <text evidence="1">The sequence shown here is derived from an EMBL/GenBank/DDBJ whole genome shotgun (WGS) entry which is preliminary data.</text>
</comment>
<dbReference type="SUPFAM" id="SSF50978">
    <property type="entry name" value="WD40 repeat-like"/>
    <property type="match status" value="1"/>
</dbReference>
<evidence type="ECO:0000313" key="1">
    <source>
        <dbReference type="EMBL" id="KAK7071791.1"/>
    </source>
</evidence>
<evidence type="ECO:0000313" key="2">
    <source>
        <dbReference type="Proteomes" id="UP001381693"/>
    </source>
</evidence>
<gene>
    <name evidence="1" type="primary">TECPR2_1</name>
    <name evidence="1" type="ORF">SK128_001190</name>
</gene>
<protein>
    <submittedName>
        <fullName evidence="1">WD repeat-containing protein</fullName>
    </submittedName>
</protein>
<reference evidence="1 2" key="1">
    <citation type="submission" date="2023-11" db="EMBL/GenBank/DDBJ databases">
        <title>Halocaridina rubra genome assembly.</title>
        <authorList>
            <person name="Smith C."/>
        </authorList>
    </citation>
    <scope>NUCLEOTIDE SEQUENCE [LARGE SCALE GENOMIC DNA]</scope>
    <source>
        <strain evidence="1">EP-1</strain>
        <tissue evidence="1">Whole</tissue>
    </source>
</reference>
<dbReference type="EMBL" id="JAXCGZ010013928">
    <property type="protein sequence ID" value="KAK7071791.1"/>
    <property type="molecule type" value="Genomic_DNA"/>
</dbReference>
<dbReference type="InterPro" id="IPR036322">
    <property type="entry name" value="WD40_repeat_dom_sf"/>
</dbReference>
<dbReference type="Proteomes" id="UP001381693">
    <property type="component" value="Unassembled WGS sequence"/>
</dbReference>
<dbReference type="AlphaFoldDB" id="A0AAN8WT20"/>
<organism evidence="1 2">
    <name type="scientific">Halocaridina rubra</name>
    <name type="common">Hawaiian red shrimp</name>
    <dbReference type="NCBI Taxonomy" id="373956"/>
    <lineage>
        <taxon>Eukaryota</taxon>
        <taxon>Metazoa</taxon>
        <taxon>Ecdysozoa</taxon>
        <taxon>Arthropoda</taxon>
        <taxon>Crustacea</taxon>
        <taxon>Multicrustacea</taxon>
        <taxon>Malacostraca</taxon>
        <taxon>Eumalacostraca</taxon>
        <taxon>Eucarida</taxon>
        <taxon>Decapoda</taxon>
        <taxon>Pleocyemata</taxon>
        <taxon>Caridea</taxon>
        <taxon>Atyoidea</taxon>
        <taxon>Atyidae</taxon>
        <taxon>Halocaridina</taxon>
    </lineage>
</organism>
<name>A0AAN8WT20_HALRR</name>